<keyword evidence="2" id="KW-1185">Reference proteome</keyword>
<accession>A0A0C2YMB1</accession>
<evidence type="ECO:0000313" key="2">
    <source>
        <dbReference type="Proteomes" id="UP000053424"/>
    </source>
</evidence>
<reference evidence="2" key="2">
    <citation type="submission" date="2015-01" db="EMBL/GenBank/DDBJ databases">
        <title>Evolutionary Origins and Diversification of the Mycorrhizal Mutualists.</title>
        <authorList>
            <consortium name="DOE Joint Genome Institute"/>
            <consortium name="Mycorrhizal Genomics Consortium"/>
            <person name="Kohler A."/>
            <person name="Kuo A."/>
            <person name="Nagy L.G."/>
            <person name="Floudas D."/>
            <person name="Copeland A."/>
            <person name="Barry K.W."/>
            <person name="Cichocki N."/>
            <person name="Veneault-Fourrey C."/>
            <person name="LaButti K."/>
            <person name="Lindquist E.A."/>
            <person name="Lipzen A."/>
            <person name="Lundell T."/>
            <person name="Morin E."/>
            <person name="Murat C."/>
            <person name="Riley R."/>
            <person name="Ohm R."/>
            <person name="Sun H."/>
            <person name="Tunlid A."/>
            <person name="Henrissat B."/>
            <person name="Grigoriev I.V."/>
            <person name="Hibbett D.S."/>
            <person name="Martin F."/>
        </authorList>
    </citation>
    <scope>NUCLEOTIDE SEQUENCE [LARGE SCALE GENOMIC DNA]</scope>
    <source>
        <strain evidence="2">h7</strain>
    </source>
</reference>
<name>A0A0C2YMB1_HEBCY</name>
<sequence>MFPSVNVDLHRWFDETENNKPMGWFWLPAEGDIVLLMRMHAAYVGDRILSTAGSSTNFRFDPENVCPCLLVLLEKCRPPSVLRRFLLCMDTREA</sequence>
<proteinExistence type="predicted"/>
<reference evidence="1 2" key="1">
    <citation type="submission" date="2014-04" db="EMBL/GenBank/DDBJ databases">
        <authorList>
            <consortium name="DOE Joint Genome Institute"/>
            <person name="Kuo A."/>
            <person name="Gay G."/>
            <person name="Dore J."/>
            <person name="Kohler A."/>
            <person name="Nagy L.G."/>
            <person name="Floudas D."/>
            <person name="Copeland A."/>
            <person name="Barry K.W."/>
            <person name="Cichocki N."/>
            <person name="Veneault-Fourrey C."/>
            <person name="LaButti K."/>
            <person name="Lindquist E.A."/>
            <person name="Lipzen A."/>
            <person name="Lundell T."/>
            <person name="Morin E."/>
            <person name="Murat C."/>
            <person name="Sun H."/>
            <person name="Tunlid A."/>
            <person name="Henrissat B."/>
            <person name="Grigoriev I.V."/>
            <person name="Hibbett D.S."/>
            <person name="Martin F."/>
            <person name="Nordberg H.P."/>
            <person name="Cantor M.N."/>
            <person name="Hua S.X."/>
        </authorList>
    </citation>
    <scope>NUCLEOTIDE SEQUENCE [LARGE SCALE GENOMIC DNA]</scope>
    <source>
        <strain evidence="2">h7</strain>
    </source>
</reference>
<evidence type="ECO:0000313" key="1">
    <source>
        <dbReference type="EMBL" id="KIM42117.1"/>
    </source>
</evidence>
<dbReference type="Proteomes" id="UP000053424">
    <property type="component" value="Unassembled WGS sequence"/>
</dbReference>
<dbReference type="AlphaFoldDB" id="A0A0C2YMB1"/>
<organism evidence="1 2">
    <name type="scientific">Hebeloma cylindrosporum</name>
    <dbReference type="NCBI Taxonomy" id="76867"/>
    <lineage>
        <taxon>Eukaryota</taxon>
        <taxon>Fungi</taxon>
        <taxon>Dikarya</taxon>
        <taxon>Basidiomycota</taxon>
        <taxon>Agaricomycotina</taxon>
        <taxon>Agaricomycetes</taxon>
        <taxon>Agaricomycetidae</taxon>
        <taxon>Agaricales</taxon>
        <taxon>Agaricineae</taxon>
        <taxon>Hymenogastraceae</taxon>
        <taxon>Hebeloma</taxon>
    </lineage>
</organism>
<gene>
    <name evidence="1" type="ORF">M413DRAFT_444583</name>
</gene>
<dbReference type="HOGENOM" id="CLU_2386400_0_0_1"/>
<dbReference type="EMBL" id="KN831778">
    <property type="protein sequence ID" value="KIM42117.1"/>
    <property type="molecule type" value="Genomic_DNA"/>
</dbReference>
<protein>
    <submittedName>
        <fullName evidence="1">Uncharacterized protein</fullName>
    </submittedName>
</protein>